<proteinExistence type="predicted"/>
<dbReference type="PROSITE" id="PS50112">
    <property type="entry name" value="PAS"/>
    <property type="match status" value="1"/>
</dbReference>
<dbReference type="CDD" id="cd00130">
    <property type="entry name" value="PAS"/>
    <property type="match status" value="2"/>
</dbReference>
<feature type="domain" description="PAC" evidence="2">
    <location>
        <begin position="81"/>
        <end position="133"/>
    </location>
</feature>
<dbReference type="FunFam" id="3.30.70.270:FF:000001">
    <property type="entry name" value="Diguanylate cyclase domain protein"/>
    <property type="match status" value="1"/>
</dbReference>
<feature type="domain" description="GGDEF" evidence="4">
    <location>
        <begin position="282"/>
        <end position="415"/>
    </location>
</feature>
<dbReference type="Pfam" id="PF00990">
    <property type="entry name" value="GGDEF"/>
    <property type="match status" value="1"/>
</dbReference>
<dbReference type="PROSITE" id="PS50883">
    <property type="entry name" value="EAL"/>
    <property type="match status" value="1"/>
</dbReference>
<evidence type="ECO:0000259" key="2">
    <source>
        <dbReference type="PROSITE" id="PS50113"/>
    </source>
</evidence>
<dbReference type="Gene3D" id="3.30.70.270">
    <property type="match status" value="1"/>
</dbReference>
<dbReference type="GO" id="GO:0003824">
    <property type="term" value="F:catalytic activity"/>
    <property type="evidence" value="ECO:0007669"/>
    <property type="project" value="UniProtKB-ARBA"/>
</dbReference>
<dbReference type="SUPFAM" id="SSF55785">
    <property type="entry name" value="PYP-like sensor domain (PAS domain)"/>
    <property type="match status" value="2"/>
</dbReference>
<feature type="domain" description="EAL" evidence="3">
    <location>
        <begin position="424"/>
        <end position="681"/>
    </location>
</feature>
<dbReference type="Pfam" id="PF00563">
    <property type="entry name" value="EAL"/>
    <property type="match status" value="1"/>
</dbReference>
<organism evidence="5 6">
    <name type="scientific">Caballeronia mineralivorans PML1(12)</name>
    <dbReference type="NCBI Taxonomy" id="908627"/>
    <lineage>
        <taxon>Bacteria</taxon>
        <taxon>Pseudomonadati</taxon>
        <taxon>Pseudomonadota</taxon>
        <taxon>Betaproteobacteria</taxon>
        <taxon>Burkholderiales</taxon>
        <taxon>Burkholderiaceae</taxon>
        <taxon>Caballeronia</taxon>
    </lineage>
</organism>
<evidence type="ECO:0000313" key="5">
    <source>
        <dbReference type="EMBL" id="KLU21430.1"/>
    </source>
</evidence>
<evidence type="ECO:0008006" key="7">
    <source>
        <dbReference type="Google" id="ProtNLM"/>
    </source>
</evidence>
<dbReference type="PANTHER" id="PTHR44757">
    <property type="entry name" value="DIGUANYLATE CYCLASE DGCP"/>
    <property type="match status" value="1"/>
</dbReference>
<dbReference type="Gene3D" id="3.30.450.20">
    <property type="entry name" value="PAS domain"/>
    <property type="match status" value="2"/>
</dbReference>
<dbReference type="InterPro" id="IPR000014">
    <property type="entry name" value="PAS"/>
</dbReference>
<dbReference type="SUPFAM" id="SSF141868">
    <property type="entry name" value="EAL domain-like"/>
    <property type="match status" value="1"/>
</dbReference>
<dbReference type="NCBIfam" id="TIGR00229">
    <property type="entry name" value="sensory_box"/>
    <property type="match status" value="2"/>
</dbReference>
<dbReference type="Pfam" id="PF13426">
    <property type="entry name" value="PAS_9"/>
    <property type="match status" value="2"/>
</dbReference>
<name>A0A0J1CKY9_9BURK</name>
<dbReference type="SMART" id="SM00052">
    <property type="entry name" value="EAL"/>
    <property type="match status" value="1"/>
</dbReference>
<dbReference type="NCBIfam" id="TIGR00254">
    <property type="entry name" value="GGDEF"/>
    <property type="match status" value="1"/>
</dbReference>
<dbReference type="InterPro" id="IPR001633">
    <property type="entry name" value="EAL_dom"/>
</dbReference>
<dbReference type="InterPro" id="IPR035965">
    <property type="entry name" value="PAS-like_dom_sf"/>
</dbReference>
<dbReference type="InterPro" id="IPR029787">
    <property type="entry name" value="Nucleotide_cyclase"/>
</dbReference>
<dbReference type="PATRIC" id="fig|908627.4.peg.8108"/>
<dbReference type="AlphaFoldDB" id="A0A0J1CKY9"/>
<dbReference type="PROSITE" id="PS50887">
    <property type="entry name" value="GGDEF"/>
    <property type="match status" value="1"/>
</dbReference>
<sequence>MQEALAASERKFRTLAENLPNHLARYTIDGRTVYLNPKLETLLGYRTDEVAGRTPTQIFPDGRYAEYESRILETARTGNDSQIELSIVVEDGTQLAHHIDCVAERDDTGAVVSVLVIGHDITQRRRAEVDLRMAASVFQAAGEAIVITDPTGVVLKANPAFTQITDYDFADIDGHNLFELDNAAYAGIQAALEQDGSWLGEISCSRKSGESFIQRLSIAAVNDENADVIQYVCIFSDISQAKRHEAQLEYIAHHDVLTGLANRMLLTARLDEAAEKAHRAGRLLGVLFIDIDGFKSVNDRLGHQVGDQALVQMAQRMIASLRDTDTVARIGGDEFVILLPDLSDVAGCEMSASRLLKAIAEPIDVEGYRFALSASIGIALYPEHGDDADSLLRRADEAMYAAKRNGRSQYVFCSDDSRNGLHLDSSRVYRLRLALEQNQIEVHYQPIVDLATGRVVKAEALARWRDPERGLVLPSEFIPLAEDSGIIHAIGDRVFSLALDVAEAWNKLCPDGGKRRISVNRSPREFLDPDGVDNWIAQLDERGGCIGHMLSVEITENLLLDDRPKVLCQLAKLRSAGMTIAIDDFGTGFSSLAYLKKFAIDDLKIDRSFIVDITDDPSDRTIVESVIVMARHLGLCLIAEGVETEAQASLLTSAGCDYAQGYLYARPMPAKEFLDFVVAAETGALGVVA</sequence>
<evidence type="ECO:0000259" key="3">
    <source>
        <dbReference type="PROSITE" id="PS50883"/>
    </source>
</evidence>
<dbReference type="InterPro" id="IPR000160">
    <property type="entry name" value="GGDEF_dom"/>
</dbReference>
<dbReference type="PROSITE" id="PS50113">
    <property type="entry name" value="PAC"/>
    <property type="match status" value="2"/>
</dbReference>
<keyword evidence="6" id="KW-1185">Reference proteome</keyword>
<feature type="domain" description="PAC" evidence="2">
    <location>
        <begin position="198"/>
        <end position="250"/>
    </location>
</feature>
<dbReference type="EMBL" id="AEJF01000221">
    <property type="protein sequence ID" value="KLU21430.1"/>
    <property type="molecule type" value="Genomic_DNA"/>
</dbReference>
<dbReference type="SUPFAM" id="SSF55073">
    <property type="entry name" value="Nucleotide cyclase"/>
    <property type="match status" value="1"/>
</dbReference>
<dbReference type="CDD" id="cd01948">
    <property type="entry name" value="EAL"/>
    <property type="match status" value="1"/>
</dbReference>
<dbReference type="InterPro" id="IPR035919">
    <property type="entry name" value="EAL_sf"/>
</dbReference>
<dbReference type="PANTHER" id="PTHR44757:SF2">
    <property type="entry name" value="BIOFILM ARCHITECTURE MAINTENANCE PROTEIN MBAA"/>
    <property type="match status" value="1"/>
</dbReference>
<dbReference type="CDD" id="cd01949">
    <property type="entry name" value="GGDEF"/>
    <property type="match status" value="1"/>
</dbReference>
<dbReference type="SMART" id="SM00267">
    <property type="entry name" value="GGDEF"/>
    <property type="match status" value="1"/>
</dbReference>
<reference evidence="5 6" key="1">
    <citation type="journal article" date="2015" name="Genome Announc.">
        <title>Draft Genome Sequence of Burkholderia sp. Strain PML1(12), an Ectomycorrhizosphere-Inhabiting Bacterium with Effective Mineral-Weathering Ability.</title>
        <authorList>
            <person name="Uroz S."/>
            <person name="Oger P."/>
        </authorList>
    </citation>
    <scope>NUCLEOTIDE SEQUENCE [LARGE SCALE GENOMIC DNA]</scope>
    <source>
        <strain evidence="6">PML1(12)</strain>
    </source>
</reference>
<dbReference type="Gene3D" id="3.20.20.450">
    <property type="entry name" value="EAL domain"/>
    <property type="match status" value="1"/>
</dbReference>
<evidence type="ECO:0000259" key="4">
    <source>
        <dbReference type="PROSITE" id="PS50887"/>
    </source>
</evidence>
<dbReference type="InterPro" id="IPR043128">
    <property type="entry name" value="Rev_trsase/Diguanyl_cyclase"/>
</dbReference>
<dbReference type="InterPro" id="IPR001610">
    <property type="entry name" value="PAC"/>
</dbReference>
<dbReference type="InterPro" id="IPR052155">
    <property type="entry name" value="Biofilm_reg_signaling"/>
</dbReference>
<feature type="domain" description="PAS" evidence="1">
    <location>
        <begin position="8"/>
        <end position="54"/>
    </location>
</feature>
<gene>
    <name evidence="5" type="ORF">EOS_36240</name>
</gene>
<evidence type="ECO:0000313" key="6">
    <source>
        <dbReference type="Proteomes" id="UP000035963"/>
    </source>
</evidence>
<protein>
    <recommendedName>
        <fullName evidence="7">Diguanylate cyclase</fullName>
    </recommendedName>
</protein>
<dbReference type="InterPro" id="IPR000700">
    <property type="entry name" value="PAS-assoc_C"/>
</dbReference>
<comment type="caution">
    <text evidence="5">The sequence shown here is derived from an EMBL/GenBank/DDBJ whole genome shotgun (WGS) entry which is preliminary data.</text>
</comment>
<dbReference type="SMART" id="SM00086">
    <property type="entry name" value="PAC"/>
    <property type="match status" value="2"/>
</dbReference>
<accession>A0A0J1CKY9</accession>
<dbReference type="SMART" id="SM00091">
    <property type="entry name" value="PAS"/>
    <property type="match status" value="2"/>
</dbReference>
<evidence type="ECO:0000259" key="1">
    <source>
        <dbReference type="PROSITE" id="PS50112"/>
    </source>
</evidence>
<dbReference type="Proteomes" id="UP000035963">
    <property type="component" value="Unassembled WGS sequence"/>
</dbReference>